<dbReference type="RefSeq" id="WP_246195649.1">
    <property type="nucleotide sequence ID" value="NZ_QPJC01000002.1"/>
</dbReference>
<dbReference type="InterPro" id="IPR032479">
    <property type="entry name" value="DUF5058"/>
</dbReference>
<keyword evidence="1" id="KW-0472">Membrane</keyword>
<keyword evidence="1" id="KW-1133">Transmembrane helix</keyword>
<protein>
    <submittedName>
        <fullName evidence="2">Uncharacterized protein DUF5058</fullName>
    </submittedName>
</protein>
<feature type="transmembrane region" description="Helical" evidence="1">
    <location>
        <begin position="154"/>
        <end position="175"/>
    </location>
</feature>
<proteinExistence type="predicted"/>
<evidence type="ECO:0000313" key="3">
    <source>
        <dbReference type="Proteomes" id="UP000253495"/>
    </source>
</evidence>
<feature type="transmembrane region" description="Helical" evidence="1">
    <location>
        <begin position="187"/>
        <end position="203"/>
    </location>
</feature>
<dbReference type="Proteomes" id="UP000253495">
    <property type="component" value="Unassembled WGS sequence"/>
</dbReference>
<feature type="transmembrane region" description="Helical" evidence="1">
    <location>
        <begin position="215"/>
        <end position="231"/>
    </location>
</feature>
<dbReference type="AlphaFoldDB" id="A0A368W135"/>
<feature type="transmembrane region" description="Helical" evidence="1">
    <location>
        <begin position="118"/>
        <end position="142"/>
    </location>
</feature>
<dbReference type="Pfam" id="PF16481">
    <property type="entry name" value="DUF5058"/>
    <property type="match status" value="1"/>
</dbReference>
<keyword evidence="1" id="KW-0812">Transmembrane</keyword>
<evidence type="ECO:0000256" key="1">
    <source>
        <dbReference type="SAM" id="Phobius"/>
    </source>
</evidence>
<keyword evidence="3" id="KW-1185">Reference proteome</keyword>
<feature type="transmembrane region" description="Helical" evidence="1">
    <location>
        <begin position="12"/>
        <end position="33"/>
    </location>
</feature>
<sequence>MNTPGIAHSPILWLAVFGVFVVIAVQSVVYLRAAKRAAPAAEMSHGELVAAFRTGAVSALGPSLAVVFVAISLLSVFGTPAVLARIGLIGSAAFETLSARTAAETAGVELGGAGYDNAAFALVLFTMSVGGAAWMVSTLIFTPLLRRTDDRIRALNPAIMAIVPSAAMIAAFSYLGLDEMQKSRTHLVTFVTGAAAMLGLQLAGARLKVRWLKEWSLGIAMVVALTAAGITL</sequence>
<comment type="caution">
    <text evidence="2">The sequence shown here is derived from an EMBL/GenBank/DDBJ whole genome shotgun (WGS) entry which is preliminary data.</text>
</comment>
<gene>
    <name evidence="2" type="ORF">DFQ14_1029</name>
</gene>
<organism evidence="2 3">
    <name type="scientific">Halopolyspora algeriensis</name>
    <dbReference type="NCBI Taxonomy" id="1500506"/>
    <lineage>
        <taxon>Bacteria</taxon>
        <taxon>Bacillati</taxon>
        <taxon>Actinomycetota</taxon>
        <taxon>Actinomycetes</taxon>
        <taxon>Actinomycetes incertae sedis</taxon>
        <taxon>Halopolyspora</taxon>
    </lineage>
</organism>
<dbReference type="EMBL" id="QPJC01000002">
    <property type="protein sequence ID" value="RCW45708.1"/>
    <property type="molecule type" value="Genomic_DNA"/>
</dbReference>
<evidence type="ECO:0000313" key="2">
    <source>
        <dbReference type="EMBL" id="RCW45708.1"/>
    </source>
</evidence>
<feature type="transmembrane region" description="Helical" evidence="1">
    <location>
        <begin position="54"/>
        <end position="77"/>
    </location>
</feature>
<accession>A0A368W135</accession>
<reference evidence="2 3" key="1">
    <citation type="submission" date="2018-07" db="EMBL/GenBank/DDBJ databases">
        <title>Genomic Encyclopedia of Type Strains, Phase III (KMG-III): the genomes of soil and plant-associated and newly described type strains.</title>
        <authorList>
            <person name="Whitman W."/>
        </authorList>
    </citation>
    <scope>NUCLEOTIDE SEQUENCE [LARGE SCALE GENOMIC DNA]</scope>
    <source>
        <strain evidence="2 3">CECT 8575</strain>
    </source>
</reference>
<name>A0A368W135_9ACTN</name>